<keyword evidence="2" id="KW-1185">Reference proteome</keyword>
<comment type="caution">
    <text evidence="1">The sequence shown here is derived from an EMBL/GenBank/DDBJ whole genome shotgun (WGS) entry which is preliminary data.</text>
</comment>
<dbReference type="Proteomes" id="UP001209878">
    <property type="component" value="Unassembled WGS sequence"/>
</dbReference>
<gene>
    <name evidence="1" type="ORF">NP493_351g00063</name>
</gene>
<dbReference type="EMBL" id="JAODUO010000352">
    <property type="protein sequence ID" value="KAK2182469.1"/>
    <property type="molecule type" value="Genomic_DNA"/>
</dbReference>
<evidence type="ECO:0000313" key="1">
    <source>
        <dbReference type="EMBL" id="KAK2182469.1"/>
    </source>
</evidence>
<accession>A0AAD9NW77</accession>
<reference evidence="1" key="1">
    <citation type="journal article" date="2023" name="Mol. Biol. Evol.">
        <title>Third-Generation Sequencing Reveals the Adaptive Role of the Epigenome in Three Deep-Sea Polychaetes.</title>
        <authorList>
            <person name="Perez M."/>
            <person name="Aroh O."/>
            <person name="Sun Y."/>
            <person name="Lan Y."/>
            <person name="Juniper S.K."/>
            <person name="Young C.R."/>
            <person name="Angers B."/>
            <person name="Qian P.Y."/>
        </authorList>
    </citation>
    <scope>NUCLEOTIDE SEQUENCE</scope>
    <source>
        <strain evidence="1">R07B-5</strain>
    </source>
</reference>
<dbReference type="AlphaFoldDB" id="A0AAD9NW77"/>
<evidence type="ECO:0000313" key="2">
    <source>
        <dbReference type="Proteomes" id="UP001209878"/>
    </source>
</evidence>
<protein>
    <submittedName>
        <fullName evidence="1">Uncharacterized protein</fullName>
    </submittedName>
</protein>
<organism evidence="1 2">
    <name type="scientific">Ridgeia piscesae</name>
    <name type="common">Tubeworm</name>
    <dbReference type="NCBI Taxonomy" id="27915"/>
    <lineage>
        <taxon>Eukaryota</taxon>
        <taxon>Metazoa</taxon>
        <taxon>Spiralia</taxon>
        <taxon>Lophotrochozoa</taxon>
        <taxon>Annelida</taxon>
        <taxon>Polychaeta</taxon>
        <taxon>Sedentaria</taxon>
        <taxon>Canalipalpata</taxon>
        <taxon>Sabellida</taxon>
        <taxon>Siboglinidae</taxon>
        <taxon>Ridgeia</taxon>
    </lineage>
</organism>
<sequence length="135" mass="15644">MRRCPPSDRCISAMRRPHRGRCITPRARSPTAGAPFRQFSHFGRTISTGRHQLFDYAEQMRYAMVKIIVDLCFDVVRSRLFVCTMCMRPKTVDNYDLGTFVSYRAHIILGVIKLLNTRTYLHYSNLQLPMLNAGD</sequence>
<proteinExistence type="predicted"/>
<name>A0AAD9NW77_RIDPI</name>